<dbReference type="PROSITE" id="PS51186">
    <property type="entry name" value="GNAT"/>
    <property type="match status" value="1"/>
</dbReference>
<dbReference type="InterPro" id="IPR016181">
    <property type="entry name" value="Acyl_CoA_acyltransferase"/>
</dbReference>
<sequence length="193" mass="21371">MDDLTIQPLTQERWKDLVALFGTRGGASWCWCQYFVQTGRDFSMDRDANQRALRAQMVSAQRPLGLLAYGGGVPIGWVALGPLGSYQRLTASRSLDDVRGSRPVEDVWRTSCFVVKVGRRRRGVSTALLRSAIGFAREHGARSLEGHPVDVDARTGRVGGDELYHGTMSMFVAEGFREIGRTSPTRPVMELVL</sequence>
<evidence type="ECO:0000259" key="1">
    <source>
        <dbReference type="PROSITE" id="PS51186"/>
    </source>
</evidence>
<dbReference type="Pfam" id="PF00583">
    <property type="entry name" value="Acetyltransf_1"/>
    <property type="match status" value="1"/>
</dbReference>
<comment type="caution">
    <text evidence="2">The sequence shown here is derived from an EMBL/GenBank/DDBJ whole genome shotgun (WGS) entry which is preliminary data.</text>
</comment>
<keyword evidence="3" id="KW-1185">Reference proteome</keyword>
<reference evidence="2 3" key="1">
    <citation type="submission" date="2023-03" db="EMBL/GenBank/DDBJ databases">
        <title>YIM 133296 draft genome.</title>
        <authorList>
            <person name="Xiong L."/>
        </authorList>
    </citation>
    <scope>NUCLEOTIDE SEQUENCE [LARGE SCALE GENOMIC DNA]</scope>
    <source>
        <strain evidence="2 3">YIM 133296</strain>
    </source>
</reference>
<dbReference type="CDD" id="cd04301">
    <property type="entry name" value="NAT_SF"/>
    <property type="match status" value="1"/>
</dbReference>
<accession>A0ABT6CAP3</accession>
<organism evidence="2 3">
    <name type="scientific">Luteipulveratus flavus</name>
    <dbReference type="NCBI Taxonomy" id="3031728"/>
    <lineage>
        <taxon>Bacteria</taxon>
        <taxon>Bacillati</taxon>
        <taxon>Actinomycetota</taxon>
        <taxon>Actinomycetes</taxon>
        <taxon>Micrococcales</taxon>
        <taxon>Dermacoccaceae</taxon>
        <taxon>Luteipulveratus</taxon>
    </lineage>
</organism>
<dbReference type="InterPro" id="IPR000182">
    <property type="entry name" value="GNAT_dom"/>
</dbReference>
<feature type="domain" description="N-acetyltransferase" evidence="1">
    <location>
        <begin position="4"/>
        <end position="193"/>
    </location>
</feature>
<name>A0ABT6CAP3_9MICO</name>
<evidence type="ECO:0000313" key="2">
    <source>
        <dbReference type="EMBL" id="MDF8265870.1"/>
    </source>
</evidence>
<dbReference type="Gene3D" id="3.40.630.30">
    <property type="match status" value="1"/>
</dbReference>
<evidence type="ECO:0000313" key="3">
    <source>
        <dbReference type="Proteomes" id="UP001528912"/>
    </source>
</evidence>
<proteinExistence type="predicted"/>
<gene>
    <name evidence="2" type="ORF">P4R38_16605</name>
</gene>
<dbReference type="SUPFAM" id="SSF55729">
    <property type="entry name" value="Acyl-CoA N-acyltransferases (Nat)"/>
    <property type="match status" value="1"/>
</dbReference>
<dbReference type="EMBL" id="JAROAV010000043">
    <property type="protein sequence ID" value="MDF8265870.1"/>
    <property type="molecule type" value="Genomic_DNA"/>
</dbReference>
<dbReference type="RefSeq" id="WP_277193133.1">
    <property type="nucleotide sequence ID" value="NZ_JAROAV010000043.1"/>
</dbReference>
<protein>
    <submittedName>
        <fullName evidence="2">GNAT family N-acetyltransferase</fullName>
    </submittedName>
</protein>
<dbReference type="Proteomes" id="UP001528912">
    <property type="component" value="Unassembled WGS sequence"/>
</dbReference>